<organism evidence="2 3">
    <name type="scientific">Pseudoxanthomonas putridarboris</name>
    <dbReference type="NCBI Taxonomy" id="752605"/>
    <lineage>
        <taxon>Bacteria</taxon>
        <taxon>Pseudomonadati</taxon>
        <taxon>Pseudomonadota</taxon>
        <taxon>Gammaproteobacteria</taxon>
        <taxon>Lysobacterales</taxon>
        <taxon>Lysobacteraceae</taxon>
        <taxon>Pseudoxanthomonas</taxon>
    </lineage>
</organism>
<dbReference type="SMART" id="SM01126">
    <property type="entry name" value="DDE_Tnp_IS1595"/>
    <property type="match status" value="1"/>
</dbReference>
<evidence type="ECO:0000259" key="1">
    <source>
        <dbReference type="SMART" id="SM01126"/>
    </source>
</evidence>
<name>A0ABU9IVA5_9GAMM</name>
<comment type="caution">
    <text evidence="2">The sequence shown here is derived from an EMBL/GenBank/DDBJ whole genome shotgun (WGS) entry which is preliminary data.</text>
</comment>
<dbReference type="Pfam" id="PF12762">
    <property type="entry name" value="DDE_Tnp_IS1595"/>
    <property type="match status" value="1"/>
</dbReference>
<dbReference type="PANTHER" id="PTHR47163:SF2">
    <property type="entry name" value="SI:DKEY-17M8.2"/>
    <property type="match status" value="1"/>
</dbReference>
<dbReference type="InterPro" id="IPR024445">
    <property type="entry name" value="Tnp_ISXO2-like"/>
</dbReference>
<accession>A0ABU9IVA5</accession>
<gene>
    <name evidence="2" type="ORF">AAD027_00740</name>
</gene>
<dbReference type="Proteomes" id="UP001459204">
    <property type="component" value="Unassembled WGS sequence"/>
</dbReference>
<dbReference type="EMBL" id="JBBWWT010000001">
    <property type="protein sequence ID" value="MEL1262900.1"/>
    <property type="molecule type" value="Genomic_DNA"/>
</dbReference>
<evidence type="ECO:0000313" key="3">
    <source>
        <dbReference type="Proteomes" id="UP001459204"/>
    </source>
</evidence>
<reference evidence="2 3" key="1">
    <citation type="submission" date="2024-04" db="EMBL/GenBank/DDBJ databases">
        <title>Draft genome sequence of Pseudoxanthomonas putridarboris WD12.</title>
        <authorList>
            <person name="Oh J."/>
        </authorList>
    </citation>
    <scope>NUCLEOTIDE SEQUENCE [LARGE SCALE GENOMIC DNA]</scope>
    <source>
        <strain evidence="2 3">WD12</strain>
    </source>
</reference>
<dbReference type="NCBIfam" id="NF033547">
    <property type="entry name" value="transpos_IS1595"/>
    <property type="match status" value="1"/>
</dbReference>
<keyword evidence="3" id="KW-1185">Reference proteome</keyword>
<sequence length="259" mass="29874">MKQCPACGGSRHYGLSDGRLKCRACGKRFTWTSVWDSVRLPGTSKHRLLELFVLGVPSYRQRFRSDTTAATRERFYRLVRACCAMVEQLREPFEGALELDETTFGGARKGKRGWGAAGKVIVFGLIKRNGQVKAMPIAAHDRASVMQQIDAHSREGSLYYTDEWQAYATLRLRGEHVMIRKEKGRPLGRDHINGIEGFWSYAKNWLYPYRGVPSQYFHLYLAEVCYRFNHRQQDLKPLLFRLLKATSIQELRPILVRKA</sequence>
<protein>
    <submittedName>
        <fullName evidence="2">IS1595 family transposase</fullName>
    </submittedName>
</protein>
<dbReference type="PANTHER" id="PTHR47163">
    <property type="entry name" value="DDE_TNP_IS1595 DOMAIN-CONTAINING PROTEIN"/>
    <property type="match status" value="1"/>
</dbReference>
<evidence type="ECO:0000313" key="2">
    <source>
        <dbReference type="EMBL" id="MEL1262900.1"/>
    </source>
</evidence>
<proteinExistence type="predicted"/>
<feature type="domain" description="ISXO2-like transposase" evidence="1">
    <location>
        <begin position="92"/>
        <end position="229"/>
    </location>
</feature>
<dbReference type="InterPro" id="IPR053164">
    <property type="entry name" value="IS1016-like_transposase"/>
</dbReference>